<protein>
    <recommendedName>
        <fullName evidence="8">Histidine--tRNA ligase</fullName>
        <ecNumber evidence="8">6.1.1.21</ecNumber>
    </recommendedName>
    <alternativeName>
        <fullName evidence="8">Histidyl-tRNA synthetase</fullName>
        <shortName evidence="8">HisRS</shortName>
    </alternativeName>
</protein>
<evidence type="ECO:0000256" key="5">
    <source>
        <dbReference type="ARBA" id="ARBA00022917"/>
    </source>
</evidence>
<evidence type="ECO:0000256" key="6">
    <source>
        <dbReference type="ARBA" id="ARBA00023146"/>
    </source>
</evidence>
<dbReference type="OrthoDB" id="9800814at2"/>
<feature type="binding site" evidence="9">
    <location>
        <begin position="78"/>
        <end position="80"/>
    </location>
    <ligand>
        <name>L-histidine</name>
        <dbReference type="ChEBI" id="CHEBI:57595"/>
    </ligand>
</feature>
<keyword evidence="8" id="KW-0067">ATP-binding</keyword>
<keyword evidence="3 8" id="KW-0436">Ligase</keyword>
<keyword evidence="5 8" id="KW-0648">Protein biosynthesis</keyword>
<dbReference type="SUPFAM" id="SSF55681">
    <property type="entry name" value="Class II aaRS and biotin synthetases"/>
    <property type="match status" value="1"/>
</dbReference>
<evidence type="ECO:0000259" key="10">
    <source>
        <dbReference type="PROSITE" id="PS50862"/>
    </source>
</evidence>
<dbReference type="GO" id="GO:0006427">
    <property type="term" value="P:histidyl-tRNA aminoacylation"/>
    <property type="evidence" value="ECO:0007669"/>
    <property type="project" value="UniProtKB-UniRule"/>
</dbReference>
<dbReference type="PIRSF" id="PIRSF001549">
    <property type="entry name" value="His-tRNA_synth"/>
    <property type="match status" value="1"/>
</dbReference>
<name>U7D913_9BACT</name>
<comment type="catalytic activity">
    <reaction evidence="7 8">
        <text>tRNA(His) + L-histidine + ATP = L-histidyl-tRNA(His) + AMP + diphosphate + H(+)</text>
        <dbReference type="Rhea" id="RHEA:17313"/>
        <dbReference type="Rhea" id="RHEA-COMP:9665"/>
        <dbReference type="Rhea" id="RHEA-COMP:9689"/>
        <dbReference type="ChEBI" id="CHEBI:15378"/>
        <dbReference type="ChEBI" id="CHEBI:30616"/>
        <dbReference type="ChEBI" id="CHEBI:33019"/>
        <dbReference type="ChEBI" id="CHEBI:57595"/>
        <dbReference type="ChEBI" id="CHEBI:78442"/>
        <dbReference type="ChEBI" id="CHEBI:78527"/>
        <dbReference type="ChEBI" id="CHEBI:456215"/>
        <dbReference type="EC" id="6.1.1.21"/>
    </reaction>
</comment>
<comment type="similarity">
    <text evidence="1 8">Belongs to the class-II aminoacyl-tRNA synthetase family.</text>
</comment>
<dbReference type="STRING" id="1313304.CALK_0657"/>
<evidence type="ECO:0000256" key="9">
    <source>
        <dbReference type="PIRSR" id="PIRSR001549-1"/>
    </source>
</evidence>
<dbReference type="InterPro" id="IPR004154">
    <property type="entry name" value="Anticodon-bd"/>
</dbReference>
<evidence type="ECO:0000256" key="8">
    <source>
        <dbReference type="HAMAP-Rule" id="MF_00127"/>
    </source>
</evidence>
<dbReference type="Pfam" id="PF13393">
    <property type="entry name" value="tRNA-synt_His"/>
    <property type="match status" value="1"/>
</dbReference>
<accession>U7D913</accession>
<keyword evidence="8" id="KW-0963">Cytoplasm</keyword>
<dbReference type="NCBIfam" id="TIGR00442">
    <property type="entry name" value="hisS"/>
    <property type="match status" value="1"/>
</dbReference>
<dbReference type="PANTHER" id="PTHR43707">
    <property type="entry name" value="HISTIDYL-TRNA SYNTHETASE"/>
    <property type="match status" value="1"/>
</dbReference>
<comment type="caution">
    <text evidence="11">The sequence shown here is derived from an EMBL/GenBank/DDBJ whole genome shotgun (WGS) entry which is preliminary data.</text>
</comment>
<dbReference type="EMBL" id="ASJR01000004">
    <property type="protein sequence ID" value="ERP38879.1"/>
    <property type="molecule type" value="Genomic_DNA"/>
</dbReference>
<feature type="binding site" evidence="9">
    <location>
        <position position="265"/>
    </location>
    <ligand>
        <name>L-histidine</name>
        <dbReference type="ChEBI" id="CHEBI:57595"/>
    </ligand>
</feature>
<dbReference type="GO" id="GO:0005524">
    <property type="term" value="F:ATP binding"/>
    <property type="evidence" value="ECO:0007669"/>
    <property type="project" value="UniProtKB-UniRule"/>
</dbReference>
<dbReference type="SUPFAM" id="SSF52954">
    <property type="entry name" value="Class II aaRS ABD-related"/>
    <property type="match status" value="1"/>
</dbReference>
<dbReference type="Gene3D" id="3.30.930.10">
    <property type="entry name" value="Bira Bifunctional Protein, Domain 2"/>
    <property type="match status" value="2"/>
</dbReference>
<comment type="subunit">
    <text evidence="2 8">Homodimer.</text>
</comment>
<comment type="subcellular location">
    <subcellularLocation>
        <location evidence="8">Cytoplasm</location>
    </subcellularLocation>
</comment>
<evidence type="ECO:0000313" key="12">
    <source>
        <dbReference type="Proteomes" id="UP000017148"/>
    </source>
</evidence>
<dbReference type="PANTHER" id="PTHR43707:SF1">
    <property type="entry name" value="HISTIDINE--TRNA LIGASE, MITOCHONDRIAL-RELATED"/>
    <property type="match status" value="1"/>
</dbReference>
<evidence type="ECO:0000256" key="2">
    <source>
        <dbReference type="ARBA" id="ARBA00011738"/>
    </source>
</evidence>
<sequence>MNYLPPKGTRDFYPEDMILREHIFTSWEQSCHTFGFEKYDAPVFEHLDLYTHKSGTEIEQQLYSFEDKGGRKLSLRPEMTPSVARMVAARGNSLAKPVKWYSIPKLFRYEKMQKGRLREFFQLNMDIIGIAELTADAELIAATIDTMKRLGLDSQDFQIHISSRNLLEEYLQNTGIPKKEHAEIYLLLDKMPKMAYNDFCELVHSTLSNQERAETLLHLLSAKTLEDIEKMAPDLSALSELKELFSYLSAMGVADYCSFDITIVRGLAYYTGIVFEVFDTRRSMRAIAGGGRYNRLIELYGGTPTPAVGFAMGDVVLSDLLREKGALPTEPAKCDVFVISVTKDISAAMSITARLRNARISTEFPLKMNAVGKQLKKAAASRCKIALLTGGEEEASGNYRIKIMQTGEEENIPMEQFKEALSARLENL</sequence>
<gene>
    <name evidence="8" type="primary">hisS</name>
    <name evidence="11" type="ORF">CALK_0657</name>
</gene>
<dbReference type="PATRIC" id="fig|1313304.3.peg.630"/>
<dbReference type="InterPro" id="IPR006195">
    <property type="entry name" value="aa-tRNA-synth_II"/>
</dbReference>
<dbReference type="CDD" id="cd00773">
    <property type="entry name" value="HisRS-like_core"/>
    <property type="match status" value="1"/>
</dbReference>
<dbReference type="Proteomes" id="UP000017148">
    <property type="component" value="Unassembled WGS sequence"/>
</dbReference>
<organism evidence="11 12">
    <name type="scientific">Chitinivibrio alkaliphilus ACht1</name>
    <dbReference type="NCBI Taxonomy" id="1313304"/>
    <lineage>
        <taxon>Bacteria</taxon>
        <taxon>Pseudomonadati</taxon>
        <taxon>Fibrobacterota</taxon>
        <taxon>Chitinivibrionia</taxon>
        <taxon>Chitinivibrionales</taxon>
        <taxon>Chitinivibrionaceae</taxon>
        <taxon>Chitinivibrio</taxon>
    </lineage>
</organism>
<dbReference type="InterPro" id="IPR036621">
    <property type="entry name" value="Anticodon-bd_dom_sf"/>
</dbReference>
<dbReference type="GO" id="GO:0005737">
    <property type="term" value="C:cytoplasm"/>
    <property type="evidence" value="ECO:0007669"/>
    <property type="project" value="UniProtKB-SubCell"/>
</dbReference>
<dbReference type="AlphaFoldDB" id="U7D913"/>
<feature type="binding site" evidence="9">
    <location>
        <position position="126"/>
    </location>
    <ligand>
        <name>L-histidine</name>
        <dbReference type="ChEBI" id="CHEBI:57595"/>
    </ligand>
</feature>
<evidence type="ECO:0000256" key="1">
    <source>
        <dbReference type="ARBA" id="ARBA00008226"/>
    </source>
</evidence>
<feature type="binding site" evidence="9">
    <location>
        <position position="108"/>
    </location>
    <ligand>
        <name>L-histidine</name>
        <dbReference type="ChEBI" id="CHEBI:57595"/>
    </ligand>
</feature>
<feature type="binding site" evidence="9">
    <location>
        <position position="122"/>
    </location>
    <ligand>
        <name>L-histidine</name>
        <dbReference type="ChEBI" id="CHEBI:57595"/>
    </ligand>
</feature>
<dbReference type="InterPro" id="IPR041715">
    <property type="entry name" value="HisRS-like_core"/>
</dbReference>
<feature type="binding site" evidence="9">
    <location>
        <begin position="269"/>
        <end position="270"/>
    </location>
    <ligand>
        <name>L-histidine</name>
        <dbReference type="ChEBI" id="CHEBI:57595"/>
    </ligand>
</feature>
<dbReference type="Gene3D" id="3.40.50.800">
    <property type="entry name" value="Anticodon-binding domain"/>
    <property type="match status" value="1"/>
</dbReference>
<keyword evidence="4 8" id="KW-0547">Nucleotide-binding</keyword>
<evidence type="ECO:0000256" key="3">
    <source>
        <dbReference type="ARBA" id="ARBA00022598"/>
    </source>
</evidence>
<reference evidence="11 12" key="1">
    <citation type="journal article" date="2013" name="Environ. Microbiol.">
        <title>Genome analysis of Chitinivibrio alkaliphilus gen. nov., sp. nov., a novel extremely haloalkaliphilic anaerobic chitinolytic bacterium from the candidate phylum Termite Group 3.</title>
        <authorList>
            <person name="Sorokin D.Y."/>
            <person name="Gumerov V.M."/>
            <person name="Rakitin A.L."/>
            <person name="Beletsky A.V."/>
            <person name="Damste J.S."/>
            <person name="Muyzer G."/>
            <person name="Mardanov A.V."/>
            <person name="Ravin N.V."/>
        </authorList>
    </citation>
    <scope>NUCLEOTIDE SEQUENCE [LARGE SCALE GENOMIC DNA]</scope>
    <source>
        <strain evidence="11 12">ACht1</strain>
    </source>
</reference>
<proteinExistence type="inferred from homology"/>
<dbReference type="InterPro" id="IPR004516">
    <property type="entry name" value="HisRS/HisZ"/>
</dbReference>
<dbReference type="GO" id="GO:0004821">
    <property type="term" value="F:histidine-tRNA ligase activity"/>
    <property type="evidence" value="ECO:0007669"/>
    <property type="project" value="UniProtKB-UniRule"/>
</dbReference>
<evidence type="ECO:0000313" key="11">
    <source>
        <dbReference type="EMBL" id="ERP38879.1"/>
    </source>
</evidence>
<dbReference type="eggNOG" id="COG0124">
    <property type="taxonomic scope" value="Bacteria"/>
</dbReference>
<dbReference type="RefSeq" id="WP_022636178.1">
    <property type="nucleotide sequence ID" value="NZ_ASJR01000004.1"/>
</dbReference>
<dbReference type="Pfam" id="PF03129">
    <property type="entry name" value="HGTP_anticodon"/>
    <property type="match status" value="1"/>
</dbReference>
<dbReference type="InterPro" id="IPR045864">
    <property type="entry name" value="aa-tRNA-synth_II/BPL/LPL"/>
</dbReference>
<dbReference type="HAMAP" id="MF_00127">
    <property type="entry name" value="His_tRNA_synth"/>
    <property type="match status" value="1"/>
</dbReference>
<dbReference type="PROSITE" id="PS50862">
    <property type="entry name" value="AA_TRNA_LIGASE_II"/>
    <property type="match status" value="1"/>
</dbReference>
<keyword evidence="6 8" id="KW-0030">Aminoacyl-tRNA synthetase</keyword>
<dbReference type="InterPro" id="IPR015807">
    <property type="entry name" value="His-tRNA-ligase"/>
</dbReference>
<evidence type="ECO:0000256" key="4">
    <source>
        <dbReference type="ARBA" id="ARBA00022741"/>
    </source>
</evidence>
<keyword evidence="12" id="KW-1185">Reference proteome</keyword>
<feature type="domain" description="Aminoacyl-transfer RNA synthetases class-II family profile" evidence="10">
    <location>
        <begin position="8"/>
        <end position="331"/>
    </location>
</feature>
<dbReference type="EC" id="6.1.1.21" evidence="8"/>
<evidence type="ECO:0000256" key="7">
    <source>
        <dbReference type="ARBA" id="ARBA00047639"/>
    </source>
</evidence>